<dbReference type="Pfam" id="PF13181">
    <property type="entry name" value="TPR_8"/>
    <property type="match status" value="1"/>
</dbReference>
<dbReference type="EMBL" id="JACJJG010000024">
    <property type="protein sequence ID" value="MBM6673501.1"/>
    <property type="molecule type" value="Genomic_DNA"/>
</dbReference>
<evidence type="ECO:0000313" key="5">
    <source>
        <dbReference type="EMBL" id="MBM6673501.1"/>
    </source>
</evidence>
<name>A0A938WRW1_9BACT</name>
<evidence type="ECO:0000313" key="6">
    <source>
        <dbReference type="Proteomes" id="UP000706891"/>
    </source>
</evidence>
<reference evidence="5" key="1">
    <citation type="submission" date="2020-08" db="EMBL/GenBank/DDBJ databases">
        <authorList>
            <person name="Cejkova D."/>
            <person name="Kubasova T."/>
            <person name="Jahodarova E."/>
            <person name="Rychlik I."/>
        </authorList>
    </citation>
    <scope>NUCLEOTIDE SEQUENCE</scope>
    <source>
        <strain evidence="5">An824</strain>
    </source>
</reference>
<evidence type="ECO:0000256" key="4">
    <source>
        <dbReference type="SAM" id="SignalP"/>
    </source>
</evidence>
<dbReference type="PANTHER" id="PTHR44858">
    <property type="entry name" value="TETRATRICOPEPTIDE REPEAT PROTEIN 6"/>
    <property type="match status" value="1"/>
</dbReference>
<dbReference type="Gene3D" id="1.25.40.10">
    <property type="entry name" value="Tetratricopeptide repeat domain"/>
    <property type="match status" value="4"/>
</dbReference>
<gene>
    <name evidence="5" type="ORF">H6A34_06395</name>
</gene>
<dbReference type="SUPFAM" id="SSF48452">
    <property type="entry name" value="TPR-like"/>
    <property type="match status" value="3"/>
</dbReference>
<dbReference type="Pfam" id="PF13414">
    <property type="entry name" value="TPR_11"/>
    <property type="match status" value="2"/>
</dbReference>
<accession>A0A938WRW1</accession>
<feature type="repeat" description="TPR" evidence="3">
    <location>
        <begin position="227"/>
        <end position="260"/>
    </location>
</feature>
<dbReference type="SMART" id="SM00028">
    <property type="entry name" value="TPR"/>
    <property type="match status" value="11"/>
</dbReference>
<evidence type="ECO:0000256" key="3">
    <source>
        <dbReference type="PROSITE-ProRule" id="PRU00339"/>
    </source>
</evidence>
<keyword evidence="4" id="KW-0732">Signal</keyword>
<dbReference type="Pfam" id="PF13432">
    <property type="entry name" value="TPR_16"/>
    <property type="match status" value="2"/>
</dbReference>
<organism evidence="5 6">
    <name type="scientific">Marseilla massiliensis</name>
    <dbReference type="NCBI Taxonomy" id="1841864"/>
    <lineage>
        <taxon>Bacteria</taxon>
        <taxon>Pseudomonadati</taxon>
        <taxon>Bacteroidota</taxon>
        <taxon>Bacteroidia</taxon>
        <taxon>Bacteroidales</taxon>
        <taxon>Prevotellaceae</taxon>
        <taxon>Marseilla</taxon>
    </lineage>
</organism>
<feature type="repeat" description="TPR" evidence="3">
    <location>
        <begin position="577"/>
        <end position="610"/>
    </location>
</feature>
<dbReference type="InterPro" id="IPR050498">
    <property type="entry name" value="Ycf3"/>
</dbReference>
<protein>
    <submittedName>
        <fullName evidence="5">Tetratricopeptide repeat protein</fullName>
    </submittedName>
</protein>
<feature type="repeat" description="TPR" evidence="3">
    <location>
        <begin position="261"/>
        <end position="294"/>
    </location>
</feature>
<feature type="repeat" description="TPR" evidence="3">
    <location>
        <begin position="159"/>
        <end position="192"/>
    </location>
</feature>
<sequence>MRKYLFSFLLFLISVSASAQFRTDRLIDVGRSALYYEDYVLSIQYFNQVIMVKPYLYEPWFLRAVAKFYLDDFVGAEKDCTEAIRLNPYIPDIFELRGLCNIKQGKFDEAIADYDKTIEFNPYSKGLWFNRVLCKIEKKDYDAANADLDSMMTMWKDYAKSYSLKAEVCMQENDTIEAAKYLDKSLEIDPYDGDIWAMRAMVSLSQREWKPADEQLSKAIHLRPTNVANYVNRALARYNINNLNGALADYDKALELDPNNFLAHYNRGQLRVQVGDDNRAIEDFNYVISMEPDNVMAIYNRAILLERTGDLYGAIRDYSKIIDQYPNFWAGLNNRARCYRRIGLTAKAEQDEFRIFKAQLDKHYGRQQRWSKKKQHEVRKKSEIDFDKYNQLVVEDENTVEHEYSTSYRGRVQNRNVDIALQPMFLLSFSPYDNIVKSYQAYDNDVERFNFEQQPSHRLYVRCGVKSLTEEESGRIFSLIDSLTSAIDASRNLNKDKGLIMQRAVAHSVVQNYADAISDLTVYIQTDSTSSLAYWQRAVCQDRMNEYDASRGEDIRLKTVGAISDLDMAIKLNPKNAYLYFDRGNLHAENKDFARAIEDYDSAIKLDPKLAEAYYNRGIANVNLGNTDAGIADLSKAGELGLFDAYSAIKKYNKKK</sequence>
<keyword evidence="6" id="KW-1185">Reference proteome</keyword>
<dbReference type="AlphaFoldDB" id="A0A938WRW1"/>
<dbReference type="PANTHER" id="PTHR44858:SF1">
    <property type="entry name" value="UDP-N-ACETYLGLUCOSAMINE--PEPTIDE N-ACETYLGLUCOSAMINYLTRANSFERASE SPINDLY-RELATED"/>
    <property type="match status" value="1"/>
</dbReference>
<reference evidence="5" key="2">
    <citation type="journal article" date="2021" name="Sci. Rep.">
        <title>The distribution of antibiotic resistance genes in chicken gut microbiota commensals.</title>
        <authorList>
            <person name="Juricova H."/>
            <person name="Matiasovicova J."/>
            <person name="Kubasova T."/>
            <person name="Cejkova D."/>
            <person name="Rychlik I."/>
        </authorList>
    </citation>
    <scope>NUCLEOTIDE SEQUENCE</scope>
    <source>
        <strain evidence="5">An824</strain>
    </source>
</reference>
<evidence type="ECO:0000256" key="1">
    <source>
        <dbReference type="ARBA" id="ARBA00022737"/>
    </source>
</evidence>
<keyword evidence="1" id="KW-0677">Repeat</keyword>
<dbReference type="InterPro" id="IPR019734">
    <property type="entry name" value="TPR_rpt"/>
</dbReference>
<feature type="repeat" description="TPR" evidence="3">
    <location>
        <begin position="91"/>
        <end position="124"/>
    </location>
</feature>
<dbReference type="Proteomes" id="UP000706891">
    <property type="component" value="Unassembled WGS sequence"/>
</dbReference>
<feature type="chain" id="PRO_5037437623" evidence="4">
    <location>
        <begin position="20"/>
        <end position="656"/>
    </location>
</feature>
<dbReference type="PROSITE" id="PS50293">
    <property type="entry name" value="TPR_REGION"/>
    <property type="match status" value="1"/>
</dbReference>
<dbReference type="RefSeq" id="WP_205104250.1">
    <property type="nucleotide sequence ID" value="NZ_JACJJG010000024.1"/>
</dbReference>
<feature type="signal peptide" evidence="4">
    <location>
        <begin position="1"/>
        <end position="19"/>
    </location>
</feature>
<proteinExistence type="predicted"/>
<dbReference type="PROSITE" id="PS50005">
    <property type="entry name" value="TPR"/>
    <property type="match status" value="5"/>
</dbReference>
<comment type="caution">
    <text evidence="5">The sequence shown here is derived from an EMBL/GenBank/DDBJ whole genome shotgun (WGS) entry which is preliminary data.</text>
</comment>
<keyword evidence="2 3" id="KW-0802">TPR repeat</keyword>
<evidence type="ECO:0000256" key="2">
    <source>
        <dbReference type="ARBA" id="ARBA00022803"/>
    </source>
</evidence>
<dbReference type="InterPro" id="IPR011990">
    <property type="entry name" value="TPR-like_helical_dom_sf"/>
</dbReference>